<keyword evidence="5 10" id="KW-0145">Chemotaxis</keyword>
<accession>A0ABV3L2Z4</accession>
<keyword evidence="9 10" id="KW-0472">Membrane</keyword>
<organism evidence="11 12">
    <name type="scientific">Meridianimarinicoccus marinus</name>
    <dbReference type="NCBI Taxonomy" id="3231483"/>
    <lineage>
        <taxon>Bacteria</taxon>
        <taxon>Pseudomonadati</taxon>
        <taxon>Pseudomonadota</taxon>
        <taxon>Alphaproteobacteria</taxon>
        <taxon>Rhodobacterales</taxon>
        <taxon>Paracoccaceae</taxon>
        <taxon>Meridianimarinicoccus</taxon>
    </lineage>
</organism>
<keyword evidence="8" id="KW-1133">Transmembrane helix</keyword>
<comment type="similarity">
    <text evidence="3 10">Belongs to the FliL family.</text>
</comment>
<keyword evidence="11" id="KW-0969">Cilium</keyword>
<keyword evidence="11" id="KW-0966">Cell projection</keyword>
<keyword evidence="10" id="KW-0997">Cell inner membrane</keyword>
<keyword evidence="11" id="KW-0282">Flagellum</keyword>
<evidence type="ECO:0000256" key="10">
    <source>
        <dbReference type="RuleBase" id="RU364125"/>
    </source>
</evidence>
<keyword evidence="7 10" id="KW-0283">Flagellar rotation</keyword>
<evidence type="ECO:0000256" key="1">
    <source>
        <dbReference type="ARBA" id="ARBA00002254"/>
    </source>
</evidence>
<evidence type="ECO:0000256" key="6">
    <source>
        <dbReference type="ARBA" id="ARBA00022692"/>
    </source>
</evidence>
<proteinExistence type="inferred from homology"/>
<evidence type="ECO:0000256" key="4">
    <source>
        <dbReference type="ARBA" id="ARBA00022475"/>
    </source>
</evidence>
<reference evidence="11 12" key="1">
    <citation type="submission" date="2024-07" db="EMBL/GenBank/DDBJ databases">
        <authorList>
            <person name="Kang M."/>
        </authorList>
    </citation>
    <scope>NUCLEOTIDE SEQUENCE [LARGE SCALE GENOMIC DNA]</scope>
    <source>
        <strain evidence="11 12">DFM31</strain>
    </source>
</reference>
<evidence type="ECO:0000256" key="5">
    <source>
        <dbReference type="ARBA" id="ARBA00022500"/>
    </source>
</evidence>
<comment type="function">
    <text evidence="1 10">Controls the rotational direction of flagella during chemotaxis.</text>
</comment>
<evidence type="ECO:0000256" key="7">
    <source>
        <dbReference type="ARBA" id="ARBA00022779"/>
    </source>
</evidence>
<dbReference type="Proteomes" id="UP001553161">
    <property type="component" value="Unassembled WGS sequence"/>
</dbReference>
<evidence type="ECO:0000256" key="2">
    <source>
        <dbReference type="ARBA" id="ARBA00004162"/>
    </source>
</evidence>
<dbReference type="EMBL" id="JBFBVU010000003">
    <property type="protein sequence ID" value="MEV8465922.1"/>
    <property type="molecule type" value="Genomic_DNA"/>
</dbReference>
<name>A0ABV3L2Z4_9RHOB</name>
<sequence>MSKKSIVLLLGCFTLGGVAGYAVLEPRLGQIMATSLDRTDTLAGLESEMATFALPPILVPVSATNPVQQLRLELAIAAPPEYLKELESKAPLFTDVISQYVRSVEVSQIDDPGDIAELRTQLLRRLQTVSSPDLVREIYLTKFMIG</sequence>
<protein>
    <recommendedName>
        <fullName evidence="10">Flagellar protein FliL</fullName>
    </recommendedName>
</protein>
<evidence type="ECO:0000256" key="3">
    <source>
        <dbReference type="ARBA" id="ARBA00008281"/>
    </source>
</evidence>
<evidence type="ECO:0000313" key="12">
    <source>
        <dbReference type="Proteomes" id="UP001553161"/>
    </source>
</evidence>
<keyword evidence="6" id="KW-0812">Transmembrane</keyword>
<keyword evidence="12" id="KW-1185">Reference proteome</keyword>
<comment type="caution">
    <text evidence="11">The sequence shown here is derived from an EMBL/GenBank/DDBJ whole genome shotgun (WGS) entry which is preliminary data.</text>
</comment>
<evidence type="ECO:0000313" key="11">
    <source>
        <dbReference type="EMBL" id="MEV8465922.1"/>
    </source>
</evidence>
<evidence type="ECO:0000256" key="8">
    <source>
        <dbReference type="ARBA" id="ARBA00022989"/>
    </source>
</evidence>
<dbReference type="InterPro" id="IPR005503">
    <property type="entry name" value="FliL"/>
</dbReference>
<dbReference type="RefSeq" id="WP_366191733.1">
    <property type="nucleotide sequence ID" value="NZ_JBFBVU010000003.1"/>
</dbReference>
<evidence type="ECO:0000256" key="9">
    <source>
        <dbReference type="ARBA" id="ARBA00023136"/>
    </source>
</evidence>
<gene>
    <name evidence="11" type="ORF">AB0T83_03890</name>
</gene>
<keyword evidence="4" id="KW-1003">Cell membrane</keyword>
<comment type="subcellular location">
    <subcellularLocation>
        <location evidence="10">Cell inner membrane</location>
    </subcellularLocation>
    <subcellularLocation>
        <location evidence="2">Cell membrane</location>
        <topology evidence="2">Single-pass membrane protein</topology>
    </subcellularLocation>
</comment>
<dbReference type="Pfam" id="PF03748">
    <property type="entry name" value="FliL"/>
    <property type="match status" value="1"/>
</dbReference>